<evidence type="ECO:0000256" key="6">
    <source>
        <dbReference type="ARBA" id="ARBA00022763"/>
    </source>
</evidence>
<dbReference type="PANTHER" id="PTHR32170:SF3">
    <property type="entry name" value="PROTEASOME ACTIVATOR COMPLEX SUBUNIT 4"/>
    <property type="match status" value="1"/>
</dbReference>
<dbReference type="InterPro" id="IPR055455">
    <property type="entry name" value="HEAT_PSME4"/>
</dbReference>
<dbReference type="InterPro" id="IPR032430">
    <property type="entry name" value="Blm10_mid"/>
</dbReference>
<keyword evidence="5" id="KW-0677">Repeat</keyword>
<evidence type="ECO:0000256" key="7">
    <source>
        <dbReference type="ARBA" id="ARBA00023204"/>
    </source>
</evidence>
<keyword evidence="8" id="KW-0539">Nucleus</keyword>
<dbReference type="Proteomes" id="UP001150907">
    <property type="component" value="Unassembled WGS sequence"/>
</dbReference>
<evidence type="ECO:0000256" key="1">
    <source>
        <dbReference type="ARBA" id="ARBA00004123"/>
    </source>
</evidence>
<gene>
    <name evidence="13" type="primary">BLM3</name>
    <name evidence="13" type="ORF">H4R26_002865</name>
</gene>
<evidence type="ECO:0000259" key="10">
    <source>
        <dbReference type="Pfam" id="PF11919"/>
    </source>
</evidence>
<dbReference type="InterPro" id="IPR035309">
    <property type="entry name" value="PSME4"/>
</dbReference>
<dbReference type="Pfam" id="PF11919">
    <property type="entry name" value="PSME4_C"/>
    <property type="match status" value="1"/>
</dbReference>
<protein>
    <submittedName>
        <fullName evidence="13">Proteasome activator BLM10</fullName>
    </submittedName>
</protein>
<keyword evidence="4" id="KW-0963">Cytoplasm</keyword>
<evidence type="ECO:0000256" key="3">
    <source>
        <dbReference type="ARBA" id="ARBA00005739"/>
    </source>
</evidence>
<keyword evidence="14" id="KW-1185">Reference proteome</keyword>
<keyword evidence="7" id="KW-0234">DNA repair</keyword>
<evidence type="ECO:0000259" key="11">
    <source>
        <dbReference type="Pfam" id="PF16507"/>
    </source>
</evidence>
<evidence type="ECO:0000256" key="4">
    <source>
        <dbReference type="ARBA" id="ARBA00022490"/>
    </source>
</evidence>
<dbReference type="GO" id="GO:0006281">
    <property type="term" value="P:DNA repair"/>
    <property type="evidence" value="ECO:0007669"/>
    <property type="project" value="UniProtKB-KW"/>
</dbReference>
<dbReference type="EMBL" id="JANBQF010000195">
    <property type="protein sequence ID" value="KAJ2003803.1"/>
    <property type="molecule type" value="Genomic_DNA"/>
</dbReference>
<dbReference type="InterPro" id="IPR016024">
    <property type="entry name" value="ARM-type_fold"/>
</dbReference>
<comment type="subcellular location">
    <subcellularLocation>
        <location evidence="2">Cytoplasm</location>
    </subcellularLocation>
    <subcellularLocation>
        <location evidence="1">Nucleus</location>
    </subcellularLocation>
</comment>
<dbReference type="SUPFAM" id="SSF48371">
    <property type="entry name" value="ARM repeat"/>
    <property type="match status" value="2"/>
</dbReference>
<dbReference type="GO" id="GO:0016504">
    <property type="term" value="F:peptidase activator activity"/>
    <property type="evidence" value="ECO:0007669"/>
    <property type="project" value="InterPro"/>
</dbReference>
<dbReference type="PANTHER" id="PTHR32170">
    <property type="entry name" value="PROTEASOME ACTIVATOR COMPLEX SUBUNIT 4"/>
    <property type="match status" value="1"/>
</dbReference>
<dbReference type="OrthoDB" id="17907at2759"/>
<feature type="domain" description="Proteasome activator Blm10 middle HEAT repeats region" evidence="11">
    <location>
        <begin position="325"/>
        <end position="847"/>
    </location>
</feature>
<feature type="region of interest" description="Disordered" evidence="9">
    <location>
        <begin position="518"/>
        <end position="539"/>
    </location>
</feature>
<comment type="caution">
    <text evidence="13">The sequence shown here is derived from an EMBL/GenBank/DDBJ whole genome shotgun (WGS) entry which is preliminary data.</text>
</comment>
<accession>A0A9W8BJW7</accession>
<comment type="similarity">
    <text evidence="3">Belongs to the BLM10 family.</text>
</comment>
<dbReference type="InterPro" id="IPR021843">
    <property type="entry name" value="PSME4_C"/>
</dbReference>
<organism evidence="13 14">
    <name type="scientific">Coemansia thaxteri</name>
    <dbReference type="NCBI Taxonomy" id="2663907"/>
    <lineage>
        <taxon>Eukaryota</taxon>
        <taxon>Fungi</taxon>
        <taxon>Fungi incertae sedis</taxon>
        <taxon>Zoopagomycota</taxon>
        <taxon>Kickxellomycotina</taxon>
        <taxon>Kickxellomycetes</taxon>
        <taxon>Kickxellales</taxon>
        <taxon>Kickxellaceae</taxon>
        <taxon>Coemansia</taxon>
    </lineage>
</organism>
<proteinExistence type="inferred from homology"/>
<dbReference type="Pfam" id="PF16507">
    <property type="entry name" value="HEAT_PSME4_mid"/>
    <property type="match status" value="1"/>
</dbReference>
<evidence type="ECO:0000259" key="12">
    <source>
        <dbReference type="Pfam" id="PF23096"/>
    </source>
</evidence>
<keyword evidence="13" id="KW-0647">Proteasome</keyword>
<dbReference type="Pfam" id="PF23096">
    <property type="entry name" value="HEAT_PSME4"/>
    <property type="match status" value="1"/>
</dbReference>
<dbReference type="GO" id="GO:0010499">
    <property type="term" value="P:proteasomal ubiquitin-independent protein catabolic process"/>
    <property type="evidence" value="ECO:0007669"/>
    <property type="project" value="TreeGrafter"/>
</dbReference>
<evidence type="ECO:0000256" key="5">
    <source>
        <dbReference type="ARBA" id="ARBA00022737"/>
    </source>
</evidence>
<evidence type="ECO:0000256" key="2">
    <source>
        <dbReference type="ARBA" id="ARBA00004496"/>
    </source>
</evidence>
<dbReference type="GO" id="GO:0070628">
    <property type="term" value="F:proteasome binding"/>
    <property type="evidence" value="ECO:0007669"/>
    <property type="project" value="InterPro"/>
</dbReference>
<evidence type="ECO:0000256" key="8">
    <source>
        <dbReference type="ARBA" id="ARBA00023242"/>
    </source>
</evidence>
<dbReference type="GO" id="GO:0005634">
    <property type="term" value="C:nucleus"/>
    <property type="evidence" value="ECO:0007669"/>
    <property type="project" value="UniProtKB-SubCell"/>
</dbReference>
<evidence type="ECO:0000256" key="9">
    <source>
        <dbReference type="SAM" id="MobiDB-lite"/>
    </source>
</evidence>
<feature type="compositionally biased region" description="Low complexity" evidence="9">
    <location>
        <begin position="518"/>
        <end position="529"/>
    </location>
</feature>
<feature type="domain" description="Proteasome activator complex subunit 4-like HEAT repeat-like" evidence="12">
    <location>
        <begin position="1311"/>
        <end position="1518"/>
    </location>
</feature>
<evidence type="ECO:0000313" key="14">
    <source>
        <dbReference type="Proteomes" id="UP001150907"/>
    </source>
</evidence>
<evidence type="ECO:0000313" key="13">
    <source>
        <dbReference type="EMBL" id="KAJ2003803.1"/>
    </source>
</evidence>
<feature type="domain" description="Proteasome activator complex subunit 4 C-terminal" evidence="10">
    <location>
        <begin position="1813"/>
        <end position="1899"/>
    </location>
</feature>
<dbReference type="GO" id="GO:0000502">
    <property type="term" value="C:proteasome complex"/>
    <property type="evidence" value="ECO:0007669"/>
    <property type="project" value="UniProtKB-KW"/>
</dbReference>
<dbReference type="GO" id="GO:0005829">
    <property type="term" value="C:cytosol"/>
    <property type="evidence" value="ECO:0007669"/>
    <property type="project" value="TreeGrafter"/>
</dbReference>
<name>A0A9W8BJW7_9FUNG</name>
<keyword evidence="6" id="KW-0227">DNA damage</keyword>
<reference evidence="13" key="1">
    <citation type="submission" date="2022-07" db="EMBL/GenBank/DDBJ databases">
        <title>Phylogenomic reconstructions and comparative analyses of Kickxellomycotina fungi.</title>
        <authorList>
            <person name="Reynolds N.K."/>
            <person name="Stajich J.E."/>
            <person name="Barry K."/>
            <person name="Grigoriev I.V."/>
            <person name="Crous P."/>
            <person name="Smith M.E."/>
        </authorList>
    </citation>
    <scope>NUCLEOTIDE SEQUENCE</scope>
    <source>
        <strain evidence="13">IMI 214461</strain>
    </source>
</reference>
<sequence length="1899" mass="213971">MRLDEFKWNRLLPYDRGSEDAEFEQTLVTQLRLCILGSDYRAVSALLSQFDSNYNVLSLPLRIHTSRILYELATTQTLDPTLMRVSTTILTRTLGREEQLTIDDLALDWRKLYDLVRSLVFPKVWQDNPLQRRTKLKNAVDLGCIVNRFFPPSAAREIFQELLPQLQFNSMDWQIPIVQMLNLFLPTSAPPKGSSANLAEASPELWLPTIFSLWSFNLRTSGYDSCFMDIVTYLAVEQKGLLTFSKDQVRFVFASGLHFFKLPITRGGAVLSQTHPSGLSDTGLFYRLPQNGCLPMSEEKPLTFARFIAYTIHDESPGGTMELFEQLVQMIEPFYHPANNGTWTANLARFLRHLSRELMERVYVESDSECKVPVDMRLTRRVRRRFVLAVRTLAMLLLFSKTEDSISKSHSTLKYLAMVEPDLIFAPLLETLYTSIDSVTETHRMLSAMRALAKLATTLSNFSHYPEGAQHVAPLLNLTLPGIDANDTTKTWFTLVFIRNLCFNGVVFEELPTVGDMPAPRASSKASSAMDLAEDPSVDNLPEPDMDQIEWMTRASTAQFETWIDQYLRRIFALVTNLSSSLDSSEALSSGDGGLHTLVGMTTKMVLHQCSERYYPMISRLMTDFVTSIGSLSVVDPMCKIVYTFASAMPKHALQSLLPYCCERIAEDIENGVGLAPSLSRHARSHSETTLIWFTSALYALTDLQCGEHLVPYRTQILATFSLLLDRCMSGRVFRTASRALRHIIVSLTRIQPERGRSVPTSVWNDPTFRENHFRHWGQLPQIDDPGFALEWHSRSKQAIDFALELVRSLIVPRISELERFIDAAPDKRQSTSTKDHVYLNKLLGILQSGVCALGEFVPPPGTPIPDDELVDATVESSEANNVTPHYRFGGQVSAGYIFTDPSCSEYKEIVSIRDHIGQVTAKALAYMAKNSEDDVENIKTLTRLAQDYVCFHGVDRSTCFSERRGWNAGLESFTYDNNQCAFPRYFAAKRAAYLQTSRMLHNTRFMRTNDLLNDIVLKLSNFCLSPYSEIRSYAISALDNITSTVPATKYPLIPQFIAELDDNEASDPEKMIGALRVLDTMPMRQACLRNWHYFPPLVLALCRAQHEDKPAVKKLIMSTSVSQVVHVSAPQPVQLVSECVQELAHALGAAAGLDLDNSGLESAVAQSKAKCLEYFEFARAENTKLINSLVEIVRDAGTTWRFAAIAGYYLDHLSSADLPPEPSLLKALADNLTSDLLLFREGAAAKLAQLLGNIKHRSKLACSDISLNAMRSHVDLSSTNAQLFYERPYAELCERALAGGDKSDAALAPYLDNPATGWFAWPLTAKVYATPLSGGAMAYDKIEPASQLAYKAVRDTLFANGKWDRITKLFSLETNRAPEEEAFHLSHTTLFTQVFSLFDFPLLELAWPSLERLALDNERISSQRAAAELVVGVLRGSKHWSQESLEKMWKLFIPLMSTVFAKLRPDTLRFWQTGLRYAFARRDPRRFLPLVRLIIYGNPFDPQSEASFSEAVKLELLTLLINSWDWRIAPAILASKPRLHEALAHPYKMVRDAAGVLIYELSSSEFSVSYSSVQLAIEDFARYGPTGRDFSPWSGTQRTQRMIGEMTSQVSQWKAEHIPSNEGTSNYSRGSKTLLMFFLAAFNYSTKRLTIAHIPSILPLISVLQEQIDDEEVSRLAKVTMQYFSQLLYTAQMSEEVASCILALLEESSHSWHVVTKTMPLLCTLTFSNRFTLSHEVRMKIVDTTARFLEHDQIEVRHSASTSLAYLVKCASNNVIADINSRFSAKIVATRLPRVRYGKPPKNPEAYNQLVLTRHAGVLGLSCLVLAFPYTIPDWLPGVLVLLAGCIDDPSPIQSTVQRTFAEFRRTHMDTWHEDRKRFTSSQLELLTDMLVSPCYYA</sequence>